<reference evidence="3 4" key="1">
    <citation type="submission" date="2013-05" db="EMBL/GenBank/DDBJ databases">
        <title>The Genome Sequence of Actinomyces europaeus ACS-120-V-COL10B.</title>
        <authorList>
            <consortium name="The Broad Institute Genomics Platform"/>
            <person name="Earl A."/>
            <person name="Ward D."/>
            <person name="Feldgarden M."/>
            <person name="Gevers D."/>
            <person name="Saerens B."/>
            <person name="Vaneechoutte M."/>
            <person name="Walker B."/>
            <person name="Young S."/>
            <person name="Zeng Q."/>
            <person name="Gargeya S."/>
            <person name="Fitzgerald M."/>
            <person name="Haas B."/>
            <person name="Abouelleil A."/>
            <person name="Allen A.W."/>
            <person name="Alvarado L."/>
            <person name="Arachchi H.M."/>
            <person name="Berlin A.M."/>
            <person name="Chapman S.B."/>
            <person name="Gainer-Dewar J."/>
            <person name="Goldberg J."/>
            <person name="Griggs A."/>
            <person name="Gujja S."/>
            <person name="Hansen M."/>
            <person name="Howarth C."/>
            <person name="Imamovic A."/>
            <person name="Ireland A."/>
            <person name="Larimer J."/>
            <person name="McCowan C."/>
            <person name="Murphy C."/>
            <person name="Pearson M."/>
            <person name="Poon T.W."/>
            <person name="Priest M."/>
            <person name="Roberts A."/>
            <person name="Saif S."/>
            <person name="Shea T."/>
            <person name="Sisk P."/>
            <person name="Sykes S."/>
            <person name="Wortman J."/>
            <person name="Nusbaum C."/>
            <person name="Birren B."/>
        </authorList>
    </citation>
    <scope>NUCLEOTIDE SEQUENCE [LARGE SCALE GENOMIC DNA]</scope>
    <source>
        <strain evidence="3 4">ACS-120-V-Col10b</strain>
    </source>
</reference>
<dbReference type="EMBL" id="AGWN01000001">
    <property type="protein sequence ID" value="EPD30740.1"/>
    <property type="molecule type" value="Genomic_DNA"/>
</dbReference>
<feature type="region of interest" description="Disordered" evidence="1">
    <location>
        <begin position="235"/>
        <end position="350"/>
    </location>
</feature>
<feature type="transmembrane region" description="Helical" evidence="2">
    <location>
        <begin position="186"/>
        <end position="209"/>
    </location>
</feature>
<protein>
    <submittedName>
        <fullName evidence="3">Uncharacterized protein</fullName>
    </submittedName>
</protein>
<keyword evidence="2" id="KW-0812">Transmembrane</keyword>
<dbReference type="Proteomes" id="UP000014387">
    <property type="component" value="Unassembled WGS sequence"/>
</dbReference>
<gene>
    <name evidence="3" type="ORF">HMPREF9238_00494</name>
</gene>
<name>A0A9W5VWC9_9ACTO</name>
<feature type="compositionally biased region" description="Basic and acidic residues" evidence="1">
    <location>
        <begin position="244"/>
        <end position="257"/>
    </location>
</feature>
<proteinExistence type="predicted"/>
<feature type="compositionally biased region" description="Basic and acidic residues" evidence="1">
    <location>
        <begin position="280"/>
        <end position="291"/>
    </location>
</feature>
<feature type="compositionally biased region" description="Basic and acidic residues" evidence="1">
    <location>
        <begin position="337"/>
        <end position="350"/>
    </location>
</feature>
<accession>A0A9W5VWC9</accession>
<keyword evidence="2" id="KW-1133">Transmembrane helix</keyword>
<keyword evidence="4" id="KW-1185">Reference proteome</keyword>
<organism evidence="3 4">
    <name type="scientific">Gleimia europaea ACS-120-V-Col10b</name>
    <dbReference type="NCBI Taxonomy" id="883069"/>
    <lineage>
        <taxon>Bacteria</taxon>
        <taxon>Bacillati</taxon>
        <taxon>Actinomycetota</taxon>
        <taxon>Actinomycetes</taxon>
        <taxon>Actinomycetales</taxon>
        <taxon>Actinomycetaceae</taxon>
        <taxon>Gleimia</taxon>
    </lineage>
</organism>
<dbReference type="AlphaFoldDB" id="A0A9W5VWC9"/>
<evidence type="ECO:0000313" key="3">
    <source>
        <dbReference type="EMBL" id="EPD30740.1"/>
    </source>
</evidence>
<sequence>MVNTPTKRQGIPIALAVLGLIMVIAGLLFATVLRPDPTVTAQAERPDTPYETTVAGLLGLVDTKVTVHAEAPGQPIVLALGRDADAHAWIGELPNTQLTGLSSWKAIASTKHNGEMPEADPEEFLADQFDKTLAQSDMWLDVKTGKNSLSWDITTDGSGVVLLAATNGVDPAPKISLTWQRDTSSAWIIALTVIGIILLLLGLVPYLALQRRRKEDARSEETRVRRRHTLQKFSGLKSPFGKDATSKSEQVSEKGEDAASDTQKSAKEEARQQRVSMLERQARPATEERTEITTTIGGKTHVLPSRRAMREARARGEAEVSLGGQTFATGLIPVIPRPDDAEAEKKGEGK</sequence>
<comment type="caution">
    <text evidence="3">The sequence shown here is derived from an EMBL/GenBank/DDBJ whole genome shotgun (WGS) entry which is preliminary data.</text>
</comment>
<feature type="transmembrane region" description="Helical" evidence="2">
    <location>
        <begin position="12"/>
        <end position="33"/>
    </location>
</feature>
<keyword evidence="2" id="KW-0472">Membrane</keyword>
<feature type="compositionally biased region" description="Basic and acidic residues" evidence="1">
    <location>
        <begin position="308"/>
        <end position="318"/>
    </location>
</feature>
<evidence type="ECO:0000256" key="2">
    <source>
        <dbReference type="SAM" id="Phobius"/>
    </source>
</evidence>
<evidence type="ECO:0000256" key="1">
    <source>
        <dbReference type="SAM" id="MobiDB-lite"/>
    </source>
</evidence>
<evidence type="ECO:0000313" key="4">
    <source>
        <dbReference type="Proteomes" id="UP000014387"/>
    </source>
</evidence>